<dbReference type="AlphaFoldDB" id="A0A9D4MQF6"/>
<dbReference type="EMBL" id="JAIWYP010000001">
    <property type="protein sequence ID" value="KAH3880581.1"/>
    <property type="molecule type" value="Genomic_DNA"/>
</dbReference>
<reference evidence="1" key="2">
    <citation type="submission" date="2020-11" db="EMBL/GenBank/DDBJ databases">
        <authorList>
            <person name="McCartney M.A."/>
            <person name="Auch B."/>
            <person name="Kono T."/>
            <person name="Mallez S."/>
            <person name="Becker A."/>
            <person name="Gohl D.M."/>
            <person name="Silverstein K.A.T."/>
            <person name="Koren S."/>
            <person name="Bechman K.B."/>
            <person name="Herman A."/>
            <person name="Abrahante J.E."/>
            <person name="Garbe J."/>
        </authorList>
    </citation>
    <scope>NUCLEOTIDE SEQUENCE</scope>
    <source>
        <strain evidence="1">Duluth1</strain>
        <tissue evidence="1">Whole animal</tissue>
    </source>
</reference>
<organism evidence="1 2">
    <name type="scientific">Dreissena polymorpha</name>
    <name type="common">Zebra mussel</name>
    <name type="synonym">Mytilus polymorpha</name>
    <dbReference type="NCBI Taxonomy" id="45954"/>
    <lineage>
        <taxon>Eukaryota</taxon>
        <taxon>Metazoa</taxon>
        <taxon>Spiralia</taxon>
        <taxon>Lophotrochozoa</taxon>
        <taxon>Mollusca</taxon>
        <taxon>Bivalvia</taxon>
        <taxon>Autobranchia</taxon>
        <taxon>Heteroconchia</taxon>
        <taxon>Euheterodonta</taxon>
        <taxon>Imparidentia</taxon>
        <taxon>Neoheterodontei</taxon>
        <taxon>Myida</taxon>
        <taxon>Dreissenoidea</taxon>
        <taxon>Dreissenidae</taxon>
        <taxon>Dreissena</taxon>
    </lineage>
</organism>
<keyword evidence="2" id="KW-1185">Reference proteome</keyword>
<proteinExistence type="predicted"/>
<dbReference type="Proteomes" id="UP000828390">
    <property type="component" value="Unassembled WGS sequence"/>
</dbReference>
<name>A0A9D4MQF6_DREPO</name>
<evidence type="ECO:0000313" key="2">
    <source>
        <dbReference type="Proteomes" id="UP000828390"/>
    </source>
</evidence>
<sequence length="67" mass="7417">MIAGSSKKVYSIPTTFTKTSQHKANVISDADGNLLSELAAVLNRRTEYCSVSSVISIRYTFSYLMCF</sequence>
<accession>A0A9D4MQF6</accession>
<comment type="caution">
    <text evidence="1">The sequence shown here is derived from an EMBL/GenBank/DDBJ whole genome shotgun (WGS) entry which is preliminary data.</text>
</comment>
<gene>
    <name evidence="1" type="ORF">DPMN_004498</name>
</gene>
<evidence type="ECO:0000313" key="1">
    <source>
        <dbReference type="EMBL" id="KAH3880581.1"/>
    </source>
</evidence>
<reference evidence="1" key="1">
    <citation type="journal article" date="2019" name="bioRxiv">
        <title>The Genome of the Zebra Mussel, Dreissena polymorpha: A Resource for Invasive Species Research.</title>
        <authorList>
            <person name="McCartney M.A."/>
            <person name="Auch B."/>
            <person name="Kono T."/>
            <person name="Mallez S."/>
            <person name="Zhang Y."/>
            <person name="Obille A."/>
            <person name="Becker A."/>
            <person name="Abrahante J.E."/>
            <person name="Garbe J."/>
            <person name="Badalamenti J.P."/>
            <person name="Herman A."/>
            <person name="Mangelson H."/>
            <person name="Liachko I."/>
            <person name="Sullivan S."/>
            <person name="Sone E.D."/>
            <person name="Koren S."/>
            <person name="Silverstein K.A.T."/>
            <person name="Beckman K.B."/>
            <person name="Gohl D.M."/>
        </authorList>
    </citation>
    <scope>NUCLEOTIDE SEQUENCE</scope>
    <source>
        <strain evidence="1">Duluth1</strain>
        <tissue evidence="1">Whole animal</tissue>
    </source>
</reference>
<protein>
    <submittedName>
        <fullName evidence="1">Uncharacterized protein</fullName>
    </submittedName>
</protein>